<dbReference type="PANTHER" id="PTHR30383">
    <property type="entry name" value="THIOESTERASE 1/PROTEASE 1/LYSOPHOSPHOLIPASE L1"/>
    <property type="match status" value="1"/>
</dbReference>
<dbReference type="SUPFAM" id="SSF52266">
    <property type="entry name" value="SGNH hydrolase"/>
    <property type="match status" value="1"/>
</dbReference>
<dbReference type="PROSITE" id="PS01098">
    <property type="entry name" value="LIPASE_GDSL_SER"/>
    <property type="match status" value="1"/>
</dbReference>
<dbReference type="InterPro" id="IPR051532">
    <property type="entry name" value="Ester_Hydrolysis_Enzymes"/>
</dbReference>
<dbReference type="RefSeq" id="WP_273633127.1">
    <property type="nucleotide sequence ID" value="NZ_CP117167.1"/>
</dbReference>
<reference evidence="2 3" key="1">
    <citation type="submission" date="2023-02" db="EMBL/GenBank/DDBJ databases">
        <title>Genome sequence of Mucilaginibacter jinjuensis strain KACC 16571.</title>
        <authorList>
            <person name="Kim S."/>
            <person name="Heo J."/>
            <person name="Kwon S.-W."/>
        </authorList>
    </citation>
    <scope>NUCLEOTIDE SEQUENCE [LARGE SCALE GENOMIC DNA]</scope>
    <source>
        <strain evidence="2 3">KACC 16571</strain>
    </source>
</reference>
<dbReference type="PROSITE" id="PS51257">
    <property type="entry name" value="PROKAR_LIPOPROTEIN"/>
    <property type="match status" value="1"/>
</dbReference>
<proteinExistence type="predicted"/>
<dbReference type="CDD" id="cd01822">
    <property type="entry name" value="Lysophospholipase_L1_like"/>
    <property type="match status" value="1"/>
</dbReference>
<dbReference type="Pfam" id="PF13472">
    <property type="entry name" value="Lipase_GDSL_2"/>
    <property type="match status" value="1"/>
</dbReference>
<evidence type="ECO:0000313" key="3">
    <source>
        <dbReference type="Proteomes" id="UP001216139"/>
    </source>
</evidence>
<dbReference type="InterPro" id="IPR013830">
    <property type="entry name" value="SGNH_hydro"/>
</dbReference>
<dbReference type="InterPro" id="IPR008265">
    <property type="entry name" value="Lipase_GDSL_AS"/>
</dbReference>
<evidence type="ECO:0000259" key="1">
    <source>
        <dbReference type="Pfam" id="PF13472"/>
    </source>
</evidence>
<name>A0ABY7TF14_9SPHI</name>
<accession>A0ABY7TF14</accession>
<protein>
    <submittedName>
        <fullName evidence="2">Arylesterase</fullName>
    </submittedName>
</protein>
<keyword evidence="3" id="KW-1185">Reference proteome</keyword>
<dbReference type="PANTHER" id="PTHR30383:SF24">
    <property type="entry name" value="THIOESTERASE 1_PROTEASE 1_LYSOPHOSPHOLIPASE L1"/>
    <property type="match status" value="1"/>
</dbReference>
<evidence type="ECO:0000313" key="2">
    <source>
        <dbReference type="EMBL" id="WCT14631.1"/>
    </source>
</evidence>
<dbReference type="EMBL" id="CP117167">
    <property type="protein sequence ID" value="WCT14631.1"/>
    <property type="molecule type" value="Genomic_DNA"/>
</dbReference>
<gene>
    <name evidence="2" type="ORF">PQO05_11860</name>
</gene>
<dbReference type="Proteomes" id="UP001216139">
    <property type="component" value="Chromosome"/>
</dbReference>
<organism evidence="2 3">
    <name type="scientific">Mucilaginibacter jinjuensis</name>
    <dbReference type="NCBI Taxonomy" id="1176721"/>
    <lineage>
        <taxon>Bacteria</taxon>
        <taxon>Pseudomonadati</taxon>
        <taxon>Bacteroidota</taxon>
        <taxon>Sphingobacteriia</taxon>
        <taxon>Sphingobacteriales</taxon>
        <taxon>Sphingobacteriaceae</taxon>
        <taxon>Mucilaginibacter</taxon>
    </lineage>
</organism>
<feature type="domain" description="SGNH hydrolase-type esterase" evidence="1">
    <location>
        <begin position="53"/>
        <end position="216"/>
    </location>
</feature>
<dbReference type="Gene3D" id="3.40.50.1110">
    <property type="entry name" value="SGNH hydrolase"/>
    <property type="match status" value="1"/>
</dbReference>
<sequence length="231" mass="24665">MHLLKKSASLLLALAIVSCSDKKQNNNTIADTLANKSDLAGQTTPTSKKTILVFGDSLTAGYGLDDPSEAFPGVIKAKIDSLKLPYNVVNAGVSGETSAGGLGRIDWILKQKPDIFLLELGANDGLRGNSVAQTISNLQAIIDKVKSKYPNTKIILLGMQVPPSMGQQYVNDFKKMYPDLAAKNHVGLVPFLLENVGGIAKLNQADGIHPTPAGAKIVAENVWKELKQFVN</sequence>
<dbReference type="InterPro" id="IPR036514">
    <property type="entry name" value="SGNH_hydro_sf"/>
</dbReference>